<proteinExistence type="predicted"/>
<dbReference type="EMBL" id="JABFTP020000144">
    <property type="protein sequence ID" value="KAL3282465.1"/>
    <property type="molecule type" value="Genomic_DNA"/>
</dbReference>
<gene>
    <name evidence="1" type="ORF">HHI36_005649</name>
</gene>
<protein>
    <submittedName>
        <fullName evidence="1">Uncharacterized protein</fullName>
    </submittedName>
</protein>
<sequence length="103" mass="12375">MMSFNFSQRMQRLGYFYFQTRVDPWIEDNTSATIYQIPEHITRIQPYRIMGNSTHFLNLLWATINDNIETKILNVIRHMLYYMVYLNFGETFAEPANIKQAKV</sequence>
<evidence type="ECO:0000313" key="2">
    <source>
        <dbReference type="Proteomes" id="UP001516400"/>
    </source>
</evidence>
<keyword evidence="2" id="KW-1185">Reference proteome</keyword>
<comment type="caution">
    <text evidence="1">The sequence shown here is derived from an EMBL/GenBank/DDBJ whole genome shotgun (WGS) entry which is preliminary data.</text>
</comment>
<dbReference type="Proteomes" id="UP001516400">
    <property type="component" value="Unassembled WGS sequence"/>
</dbReference>
<reference evidence="1 2" key="1">
    <citation type="journal article" date="2021" name="BMC Biol.">
        <title>Horizontally acquired antibacterial genes associated with adaptive radiation of ladybird beetles.</title>
        <authorList>
            <person name="Li H.S."/>
            <person name="Tang X.F."/>
            <person name="Huang Y.H."/>
            <person name="Xu Z.Y."/>
            <person name="Chen M.L."/>
            <person name="Du X.Y."/>
            <person name="Qiu B.Y."/>
            <person name="Chen P.T."/>
            <person name="Zhang W."/>
            <person name="Slipinski A."/>
            <person name="Escalona H.E."/>
            <person name="Waterhouse R.M."/>
            <person name="Zwick A."/>
            <person name="Pang H."/>
        </authorList>
    </citation>
    <scope>NUCLEOTIDE SEQUENCE [LARGE SCALE GENOMIC DNA]</scope>
    <source>
        <strain evidence="1">SYSU2018</strain>
    </source>
</reference>
<name>A0ABD2NV07_9CUCU</name>
<evidence type="ECO:0000313" key="1">
    <source>
        <dbReference type="EMBL" id="KAL3282465.1"/>
    </source>
</evidence>
<accession>A0ABD2NV07</accession>
<dbReference type="AlphaFoldDB" id="A0ABD2NV07"/>
<organism evidence="1 2">
    <name type="scientific">Cryptolaemus montrouzieri</name>
    <dbReference type="NCBI Taxonomy" id="559131"/>
    <lineage>
        <taxon>Eukaryota</taxon>
        <taxon>Metazoa</taxon>
        <taxon>Ecdysozoa</taxon>
        <taxon>Arthropoda</taxon>
        <taxon>Hexapoda</taxon>
        <taxon>Insecta</taxon>
        <taxon>Pterygota</taxon>
        <taxon>Neoptera</taxon>
        <taxon>Endopterygota</taxon>
        <taxon>Coleoptera</taxon>
        <taxon>Polyphaga</taxon>
        <taxon>Cucujiformia</taxon>
        <taxon>Coccinelloidea</taxon>
        <taxon>Coccinellidae</taxon>
        <taxon>Scymninae</taxon>
        <taxon>Scymnini</taxon>
        <taxon>Cryptolaemus</taxon>
    </lineage>
</organism>